<dbReference type="GO" id="GO:0051539">
    <property type="term" value="F:4 iron, 4 sulfur cluster binding"/>
    <property type="evidence" value="ECO:0007669"/>
    <property type="project" value="UniProtKB-UniRule"/>
</dbReference>
<name>A0A9D1MBE8_9FIRM</name>
<keyword evidence="12 17" id="KW-0411">Iron-sulfur</keyword>
<comment type="pathway">
    <text evidence="2 17">tRNA modification; tRNA-queuosine biosynthesis.</text>
</comment>
<gene>
    <name evidence="17" type="primary">queH</name>
    <name evidence="18" type="ORF">IAA61_04665</name>
</gene>
<protein>
    <recommendedName>
        <fullName evidence="5 17">Epoxyqueuosine reductase QueH</fullName>
        <ecNumber evidence="4 17">1.17.99.6</ecNumber>
    </recommendedName>
    <alternativeName>
        <fullName evidence="15 17">Queuosine biosynthesis protein QueH</fullName>
    </alternativeName>
</protein>
<evidence type="ECO:0000256" key="9">
    <source>
        <dbReference type="ARBA" id="ARBA00022785"/>
    </source>
</evidence>
<organism evidence="18 19">
    <name type="scientific">Candidatus Ornithomonoglobus merdipullorum</name>
    <dbReference type="NCBI Taxonomy" id="2840895"/>
    <lineage>
        <taxon>Bacteria</taxon>
        <taxon>Bacillati</taxon>
        <taxon>Bacillota</taxon>
        <taxon>Clostridia</taxon>
        <taxon>Candidatus Ornithomonoglobus</taxon>
    </lineage>
</organism>
<feature type="disulfide bond" description="Redox-active" evidence="17">
    <location>
        <begin position="194"/>
        <end position="196"/>
    </location>
</feature>
<accession>A0A9D1MBE8</accession>
<evidence type="ECO:0000256" key="8">
    <source>
        <dbReference type="ARBA" id="ARBA00022723"/>
    </source>
</evidence>
<dbReference type="GO" id="GO:0008616">
    <property type="term" value="P:tRNA queuosine(34) biosynthetic process"/>
    <property type="evidence" value="ECO:0007669"/>
    <property type="project" value="UniProtKB-UniRule"/>
</dbReference>
<keyword evidence="8 17" id="KW-0479">Metal-binding</keyword>
<evidence type="ECO:0000256" key="2">
    <source>
        <dbReference type="ARBA" id="ARBA00004691"/>
    </source>
</evidence>
<evidence type="ECO:0000256" key="1">
    <source>
        <dbReference type="ARBA" id="ARBA00002268"/>
    </source>
</evidence>
<feature type="binding site" evidence="17">
    <location>
        <position position="115"/>
    </location>
    <ligand>
        <name>[4Fe-4S] cluster</name>
        <dbReference type="ChEBI" id="CHEBI:49883"/>
    </ligand>
</feature>
<proteinExistence type="inferred from homology"/>
<evidence type="ECO:0000256" key="17">
    <source>
        <dbReference type="HAMAP-Rule" id="MF_02089"/>
    </source>
</evidence>
<evidence type="ECO:0000256" key="14">
    <source>
        <dbReference type="ARBA" id="ARBA00023284"/>
    </source>
</evidence>
<evidence type="ECO:0000256" key="13">
    <source>
        <dbReference type="ARBA" id="ARBA00023157"/>
    </source>
</evidence>
<comment type="function">
    <text evidence="1 17">Catalyzes the conversion of epoxyqueuosine (oQ) to queuosine (Q), which is a hypermodified base found in the wobble positions of tRNA(Asp), tRNA(Asn), tRNA(His) and tRNA(Tyr).</text>
</comment>
<evidence type="ECO:0000256" key="7">
    <source>
        <dbReference type="ARBA" id="ARBA00022694"/>
    </source>
</evidence>
<evidence type="ECO:0000256" key="11">
    <source>
        <dbReference type="ARBA" id="ARBA00023004"/>
    </source>
</evidence>
<dbReference type="AlphaFoldDB" id="A0A9D1MBE8"/>
<evidence type="ECO:0000256" key="6">
    <source>
        <dbReference type="ARBA" id="ARBA00022485"/>
    </source>
</evidence>
<keyword evidence="6 17" id="KW-0004">4Fe-4S</keyword>
<dbReference type="PANTHER" id="PTHR36701">
    <property type="entry name" value="EPOXYQUEUOSINE REDUCTASE QUEH"/>
    <property type="match status" value="1"/>
</dbReference>
<dbReference type="HAMAP" id="MF_02089">
    <property type="entry name" value="QueH"/>
    <property type="match status" value="1"/>
</dbReference>
<comment type="caution">
    <text evidence="18">The sequence shown here is derived from an EMBL/GenBank/DDBJ whole genome shotgun (WGS) entry which is preliminary data.</text>
</comment>
<evidence type="ECO:0000256" key="10">
    <source>
        <dbReference type="ARBA" id="ARBA00023002"/>
    </source>
</evidence>
<keyword evidence="14 17" id="KW-0676">Redox-active center</keyword>
<comment type="similarity">
    <text evidence="3 17">Belongs to the QueH family.</text>
</comment>
<evidence type="ECO:0000256" key="15">
    <source>
        <dbReference type="ARBA" id="ARBA00031446"/>
    </source>
</evidence>
<keyword evidence="7 17" id="KW-0819">tRNA processing</keyword>
<reference evidence="18" key="1">
    <citation type="submission" date="2020-10" db="EMBL/GenBank/DDBJ databases">
        <authorList>
            <person name="Gilroy R."/>
        </authorList>
    </citation>
    <scope>NUCLEOTIDE SEQUENCE</scope>
    <source>
        <strain evidence="18">USAMLcec3-3695</strain>
    </source>
</reference>
<feature type="binding site" evidence="17">
    <location>
        <position position="31"/>
    </location>
    <ligand>
        <name>[4Fe-4S] cluster</name>
        <dbReference type="ChEBI" id="CHEBI:49883"/>
    </ligand>
</feature>
<feature type="binding site" evidence="17">
    <location>
        <position position="30"/>
    </location>
    <ligand>
        <name>[4Fe-4S] cluster</name>
        <dbReference type="ChEBI" id="CHEBI:49883"/>
    </ligand>
</feature>
<evidence type="ECO:0000256" key="3">
    <source>
        <dbReference type="ARBA" id="ARBA00008207"/>
    </source>
</evidence>
<dbReference type="GO" id="GO:0052693">
    <property type="term" value="F:epoxyqueuosine reductase activity"/>
    <property type="evidence" value="ECO:0007669"/>
    <property type="project" value="UniProtKB-UniRule"/>
</dbReference>
<dbReference type="Proteomes" id="UP000824109">
    <property type="component" value="Unassembled WGS sequence"/>
</dbReference>
<evidence type="ECO:0000313" key="19">
    <source>
        <dbReference type="Proteomes" id="UP000824109"/>
    </source>
</evidence>
<dbReference type="PANTHER" id="PTHR36701:SF1">
    <property type="entry name" value="EPOXYQUEUOSINE REDUCTASE QUEH"/>
    <property type="match status" value="1"/>
</dbReference>
<reference evidence="18" key="2">
    <citation type="journal article" date="2021" name="PeerJ">
        <title>Extensive microbial diversity within the chicken gut microbiome revealed by metagenomics and culture.</title>
        <authorList>
            <person name="Gilroy R."/>
            <person name="Ravi A."/>
            <person name="Getino M."/>
            <person name="Pursley I."/>
            <person name="Horton D.L."/>
            <person name="Alikhan N.F."/>
            <person name="Baker D."/>
            <person name="Gharbi K."/>
            <person name="Hall N."/>
            <person name="Watson M."/>
            <person name="Adriaenssens E.M."/>
            <person name="Foster-Nyarko E."/>
            <person name="Jarju S."/>
            <person name="Secka A."/>
            <person name="Antonio M."/>
            <person name="Oren A."/>
            <person name="Chaudhuri R.R."/>
            <person name="La Ragione R."/>
            <person name="Hildebrand F."/>
            <person name="Pallen M.J."/>
        </authorList>
    </citation>
    <scope>NUCLEOTIDE SEQUENCE</scope>
    <source>
        <strain evidence="18">USAMLcec3-3695</strain>
    </source>
</reference>
<evidence type="ECO:0000313" key="18">
    <source>
        <dbReference type="EMBL" id="HIU57090.1"/>
    </source>
</evidence>
<evidence type="ECO:0000256" key="5">
    <source>
        <dbReference type="ARBA" id="ARBA00016895"/>
    </source>
</evidence>
<evidence type="ECO:0000256" key="16">
    <source>
        <dbReference type="ARBA" id="ARBA00047415"/>
    </source>
</evidence>
<dbReference type="GO" id="GO:0046872">
    <property type="term" value="F:metal ion binding"/>
    <property type="evidence" value="ECO:0007669"/>
    <property type="project" value="UniProtKB-KW"/>
</dbReference>
<comment type="catalytic activity">
    <reaction evidence="16 17">
        <text>epoxyqueuosine(34) in tRNA + AH2 = queuosine(34) in tRNA + A + H2O</text>
        <dbReference type="Rhea" id="RHEA:32159"/>
        <dbReference type="Rhea" id="RHEA-COMP:18571"/>
        <dbReference type="Rhea" id="RHEA-COMP:18582"/>
        <dbReference type="ChEBI" id="CHEBI:13193"/>
        <dbReference type="ChEBI" id="CHEBI:15377"/>
        <dbReference type="ChEBI" id="CHEBI:17499"/>
        <dbReference type="ChEBI" id="CHEBI:194431"/>
        <dbReference type="ChEBI" id="CHEBI:194443"/>
        <dbReference type="EC" id="1.17.99.6"/>
    </reaction>
</comment>
<keyword evidence="10 17" id="KW-0560">Oxidoreductase</keyword>
<dbReference type="InterPro" id="IPR003828">
    <property type="entry name" value="QueH"/>
</dbReference>
<keyword evidence="11 17" id="KW-0408">Iron</keyword>
<dbReference type="EC" id="1.17.99.6" evidence="4 17"/>
<evidence type="ECO:0000256" key="4">
    <source>
        <dbReference type="ARBA" id="ARBA00012622"/>
    </source>
</evidence>
<feature type="binding site" evidence="17">
    <location>
        <position position="112"/>
    </location>
    <ligand>
        <name>[4Fe-4S] cluster</name>
        <dbReference type="ChEBI" id="CHEBI:49883"/>
    </ligand>
</feature>
<evidence type="ECO:0000256" key="12">
    <source>
        <dbReference type="ARBA" id="ARBA00023014"/>
    </source>
</evidence>
<keyword evidence="9 17" id="KW-0671">Queuosine biosynthesis</keyword>
<keyword evidence="13 17" id="KW-1015">Disulfide bond</keyword>
<dbReference type="EMBL" id="DVNB01000049">
    <property type="protein sequence ID" value="HIU57090.1"/>
    <property type="molecule type" value="Genomic_DNA"/>
</dbReference>
<dbReference type="Pfam" id="PF02677">
    <property type="entry name" value="QueH"/>
    <property type="match status" value="1"/>
</dbReference>
<sequence>MKQNYQIILDKKLEEIVNSGVKPRLLLHACCAPCSSYVLEYLNRYFDITVFFFNPNITEKDEYEKRSAELRRLISELPHENSIAFLDGGYSPEEFEMIAKGLENEPEGGARCMKCYRLRLEHTARTAAEGSFDFFTTTLSISPHKNAQALNSIGADAAEKYGSNWLYSDFKKKNGYKRSCELSAVYGLYRQNYCGCEYSKREAELRSTE</sequence>